<feature type="transmembrane region" description="Helical" evidence="8">
    <location>
        <begin position="207"/>
        <end position="226"/>
    </location>
</feature>
<keyword evidence="4" id="KW-1003">Cell membrane</keyword>
<dbReference type="SUPFAM" id="SSF81345">
    <property type="entry name" value="ABC transporter involved in vitamin B12 uptake, BtuC"/>
    <property type="match status" value="1"/>
</dbReference>
<feature type="transmembrane region" description="Helical" evidence="8">
    <location>
        <begin position="312"/>
        <end position="330"/>
    </location>
</feature>
<keyword evidence="3" id="KW-0813">Transport</keyword>
<dbReference type="PANTHER" id="PTHR30472">
    <property type="entry name" value="FERRIC ENTEROBACTIN TRANSPORT SYSTEM PERMEASE PROTEIN"/>
    <property type="match status" value="1"/>
</dbReference>
<feature type="transmembrane region" description="Helical" evidence="8">
    <location>
        <begin position="100"/>
        <end position="119"/>
    </location>
</feature>
<keyword evidence="10" id="KW-1185">Reference proteome</keyword>
<feature type="transmembrane region" description="Helical" evidence="8">
    <location>
        <begin position="283"/>
        <end position="306"/>
    </location>
</feature>
<gene>
    <name evidence="9" type="ORF">F3J40_10415</name>
</gene>
<dbReference type="PANTHER" id="PTHR30472:SF1">
    <property type="entry name" value="FE(3+) DICITRATE TRANSPORT SYSTEM PERMEASE PROTEIN FECC-RELATED"/>
    <property type="match status" value="1"/>
</dbReference>
<dbReference type="InterPro" id="IPR037294">
    <property type="entry name" value="ABC_BtuC-like"/>
</dbReference>
<keyword evidence="7 8" id="KW-0472">Membrane</keyword>
<dbReference type="InterPro" id="IPR000522">
    <property type="entry name" value="ABC_transptr_permease_BtuC"/>
</dbReference>
<evidence type="ECO:0000313" key="10">
    <source>
        <dbReference type="Proteomes" id="UP001515683"/>
    </source>
</evidence>
<feature type="transmembrane region" description="Helical" evidence="8">
    <location>
        <begin position="155"/>
        <end position="176"/>
    </location>
</feature>
<comment type="subcellular location">
    <subcellularLocation>
        <location evidence="1">Cell membrane</location>
        <topology evidence="1">Multi-pass membrane protein</topology>
    </subcellularLocation>
</comment>
<protein>
    <submittedName>
        <fullName evidence="9">Iron ABC transporter permease</fullName>
    </submittedName>
</protein>
<dbReference type="Proteomes" id="UP001515683">
    <property type="component" value="Unassembled WGS sequence"/>
</dbReference>
<dbReference type="EMBL" id="VWXF01000003">
    <property type="protein sequence ID" value="NIF22010.1"/>
    <property type="molecule type" value="Genomic_DNA"/>
</dbReference>
<comment type="caution">
    <text evidence="9">The sequence shown here is derived from an EMBL/GenBank/DDBJ whole genome shotgun (WGS) entry which is preliminary data.</text>
</comment>
<evidence type="ECO:0000256" key="2">
    <source>
        <dbReference type="ARBA" id="ARBA00007935"/>
    </source>
</evidence>
<dbReference type="Pfam" id="PF01032">
    <property type="entry name" value="FecCD"/>
    <property type="match status" value="1"/>
</dbReference>
<evidence type="ECO:0000256" key="3">
    <source>
        <dbReference type="ARBA" id="ARBA00022448"/>
    </source>
</evidence>
<feature type="transmembrane region" description="Helical" evidence="8">
    <location>
        <begin position="246"/>
        <end position="271"/>
    </location>
</feature>
<dbReference type="Gene3D" id="1.10.3470.10">
    <property type="entry name" value="ABC transporter involved in vitamin B12 uptake, BtuC"/>
    <property type="match status" value="1"/>
</dbReference>
<reference evidence="9 10" key="1">
    <citation type="journal article" date="2019" name="bioRxiv">
        <title>Bacteria contribute to plant secondary compound degradation in a generalist herbivore system.</title>
        <authorList>
            <person name="Francoeur C.B."/>
            <person name="Khadempour L."/>
            <person name="Moreira-Soto R.D."/>
            <person name="Gotting K."/>
            <person name="Book A.J."/>
            <person name="Pinto-Tomas A.A."/>
            <person name="Keefover-Ring K."/>
            <person name="Currie C.R."/>
        </authorList>
    </citation>
    <scope>NUCLEOTIDE SEQUENCE [LARGE SCALE GENOMIC DNA]</scope>
    <source>
        <strain evidence="9">Acro-835</strain>
    </source>
</reference>
<evidence type="ECO:0000313" key="9">
    <source>
        <dbReference type="EMBL" id="NIF22010.1"/>
    </source>
</evidence>
<evidence type="ECO:0000256" key="5">
    <source>
        <dbReference type="ARBA" id="ARBA00022692"/>
    </source>
</evidence>
<sequence>MSLMSIGTRHPGSRFLMWQAVLTMSLLAAAWLHVSLGARAVPLHQVLQMVLHYDAGNFSQRIFVDIRLPRLCAALLTGAALGVAGLLLQNIIRNPIGEPHILGLNAGAALAVVLTSTTGVFLPRPLVACLGGALLFGLVVAVSSAGRGGLTPLKVTLCGVALSAFASALTAATLLLDEQTLLAVRTWLVGDLAGVNWTMIKAALWPVGGGLLIALGLTPSLNVLALGDRLALGLGLNLMRVRLSGVIAVALLCGAAVSIAGPIGFIGLVVPNLVRLVVQDMRYAMPLCASLGALILLLADCVARTLLAPQELATGLMTAFIGAPVFIFLASRGRS</sequence>
<dbReference type="CDD" id="cd06550">
    <property type="entry name" value="TM_ABC_iron-siderophores_like"/>
    <property type="match status" value="1"/>
</dbReference>
<comment type="similarity">
    <text evidence="2">Belongs to the binding-protein-dependent transport system permease family. FecCD subfamily.</text>
</comment>
<feature type="transmembrane region" description="Helical" evidence="8">
    <location>
        <begin position="68"/>
        <end position="88"/>
    </location>
</feature>
<evidence type="ECO:0000256" key="1">
    <source>
        <dbReference type="ARBA" id="ARBA00004651"/>
    </source>
</evidence>
<evidence type="ECO:0000256" key="8">
    <source>
        <dbReference type="SAM" id="Phobius"/>
    </source>
</evidence>
<evidence type="ECO:0000256" key="4">
    <source>
        <dbReference type="ARBA" id="ARBA00022475"/>
    </source>
</evidence>
<proteinExistence type="inferred from homology"/>
<accession>A0ABX0R9F6</accession>
<feature type="transmembrane region" description="Helical" evidence="8">
    <location>
        <begin position="125"/>
        <end position="143"/>
    </location>
</feature>
<organism evidence="9 10">
    <name type="scientific">Candidatus Pantoea multigeneris</name>
    <dbReference type="NCBI Taxonomy" id="2608357"/>
    <lineage>
        <taxon>Bacteria</taxon>
        <taxon>Pseudomonadati</taxon>
        <taxon>Pseudomonadota</taxon>
        <taxon>Gammaproteobacteria</taxon>
        <taxon>Enterobacterales</taxon>
        <taxon>Erwiniaceae</taxon>
        <taxon>Pantoea</taxon>
    </lineage>
</organism>
<evidence type="ECO:0000256" key="6">
    <source>
        <dbReference type="ARBA" id="ARBA00022989"/>
    </source>
</evidence>
<keyword evidence="5 8" id="KW-0812">Transmembrane</keyword>
<keyword evidence="6 8" id="KW-1133">Transmembrane helix</keyword>
<evidence type="ECO:0000256" key="7">
    <source>
        <dbReference type="ARBA" id="ARBA00023136"/>
    </source>
</evidence>
<name>A0ABX0R9F6_9GAMM</name>
<dbReference type="RefSeq" id="WP_167014324.1">
    <property type="nucleotide sequence ID" value="NZ_VWXF01000003.1"/>
</dbReference>